<keyword evidence="2" id="KW-1185">Reference proteome</keyword>
<comment type="caution">
    <text evidence="1">The sequence shown here is derived from an EMBL/GenBank/DDBJ whole genome shotgun (WGS) entry which is preliminary data.</text>
</comment>
<dbReference type="AlphaFoldDB" id="A0AAD7KCV4"/>
<dbReference type="InterPro" id="IPR032675">
    <property type="entry name" value="LRR_dom_sf"/>
</dbReference>
<evidence type="ECO:0000313" key="1">
    <source>
        <dbReference type="EMBL" id="KAJ7783110.1"/>
    </source>
</evidence>
<proteinExistence type="predicted"/>
<dbReference type="Proteomes" id="UP001215598">
    <property type="component" value="Unassembled WGS sequence"/>
</dbReference>
<evidence type="ECO:0000313" key="2">
    <source>
        <dbReference type="Proteomes" id="UP001215598"/>
    </source>
</evidence>
<reference evidence="1" key="1">
    <citation type="submission" date="2023-03" db="EMBL/GenBank/DDBJ databases">
        <title>Massive genome expansion in bonnet fungi (Mycena s.s.) driven by repeated elements and novel gene families across ecological guilds.</title>
        <authorList>
            <consortium name="Lawrence Berkeley National Laboratory"/>
            <person name="Harder C.B."/>
            <person name="Miyauchi S."/>
            <person name="Viragh M."/>
            <person name="Kuo A."/>
            <person name="Thoen E."/>
            <person name="Andreopoulos B."/>
            <person name="Lu D."/>
            <person name="Skrede I."/>
            <person name="Drula E."/>
            <person name="Henrissat B."/>
            <person name="Morin E."/>
            <person name="Kohler A."/>
            <person name="Barry K."/>
            <person name="LaButti K."/>
            <person name="Morin E."/>
            <person name="Salamov A."/>
            <person name="Lipzen A."/>
            <person name="Mereny Z."/>
            <person name="Hegedus B."/>
            <person name="Baldrian P."/>
            <person name="Stursova M."/>
            <person name="Weitz H."/>
            <person name="Taylor A."/>
            <person name="Grigoriev I.V."/>
            <person name="Nagy L.G."/>
            <person name="Martin F."/>
            <person name="Kauserud H."/>
        </authorList>
    </citation>
    <scope>NUCLEOTIDE SEQUENCE</scope>
    <source>
        <strain evidence="1">CBHHK182m</strain>
    </source>
</reference>
<gene>
    <name evidence="1" type="ORF">B0H16DRAFT_1803377</name>
</gene>
<protein>
    <submittedName>
        <fullName evidence="1">Uncharacterized protein</fullName>
    </submittedName>
</protein>
<dbReference type="Gene3D" id="3.80.10.10">
    <property type="entry name" value="Ribonuclease Inhibitor"/>
    <property type="match status" value="1"/>
</dbReference>
<organism evidence="1 2">
    <name type="scientific">Mycena metata</name>
    <dbReference type="NCBI Taxonomy" id="1033252"/>
    <lineage>
        <taxon>Eukaryota</taxon>
        <taxon>Fungi</taxon>
        <taxon>Dikarya</taxon>
        <taxon>Basidiomycota</taxon>
        <taxon>Agaricomycotina</taxon>
        <taxon>Agaricomycetes</taxon>
        <taxon>Agaricomycetidae</taxon>
        <taxon>Agaricales</taxon>
        <taxon>Marasmiineae</taxon>
        <taxon>Mycenaceae</taxon>
        <taxon>Mycena</taxon>
    </lineage>
</organism>
<sequence length="526" mass="58836">MASRTLKIPEIVGLICEQLCECSTSISPILARIALVSPLFANECLARLWYSQSGLLNFLRLLPGDCYIINNRKVETMFLERALTPKDFERPMLYGPRIKHFYCRELPPASVCSALAQFAPGGLLFPHLNRLEFNIASTTPTTFPYISLFMGSSLESVHLVAEDDSTSFLTTYSTHCARLKHFSMFTKGRSSSTGMTIAFNAFVANLAQINSVDVDSMAYKSFGPLSAQTTLQTLVIRENNRIPFELACIYHFPSLVDFQLHFSNFKTMVRMLDAMRMPQLSSIEMDSVGAAKAHRIRAVFERLQQQAPGLQFHELMIDTDVDTLPTDVTPDYTITLHTIEPLLSSVALSRVDLQLNEGFDLSDACVARVAEAWPMLEILRLTMPYKSRRAVASSITLAGLQAFAHHCPFLTTLALVLDGTVEAPKFEPSDTISQQYSLRTLEVGVSSQRFPLIAADLLATVFPTLIRIETYWETSGHMQDESESAAAWHFVESMLIHGVKVRKRERLWGRLHGSSLPAICEDEDSD</sequence>
<name>A0AAD7KCV4_9AGAR</name>
<dbReference type="EMBL" id="JARKIB010000003">
    <property type="protein sequence ID" value="KAJ7783110.1"/>
    <property type="molecule type" value="Genomic_DNA"/>
</dbReference>
<accession>A0AAD7KCV4</accession>